<dbReference type="EC" id="3.4.-.-" evidence="8"/>
<keyword evidence="7" id="KW-0456">Lyase</keyword>
<dbReference type="SUPFAM" id="SSF143081">
    <property type="entry name" value="BB1717-like"/>
    <property type="match status" value="1"/>
</dbReference>
<gene>
    <name evidence="10" type="ORF">SAMN04488115_107299</name>
</gene>
<dbReference type="Gene3D" id="3.90.1680.10">
    <property type="entry name" value="SOS response associated peptidase-like"/>
    <property type="match status" value="1"/>
</dbReference>
<dbReference type="GO" id="GO:0016829">
    <property type="term" value="F:lyase activity"/>
    <property type="evidence" value="ECO:0007669"/>
    <property type="project" value="UniProtKB-KW"/>
</dbReference>
<accession>A0A1H6BJY9</accession>
<keyword evidence="2 8" id="KW-0645">Protease</keyword>
<dbReference type="EMBL" id="FNUY01000007">
    <property type="protein sequence ID" value="SEG61013.1"/>
    <property type="molecule type" value="Genomic_DNA"/>
</dbReference>
<evidence type="ECO:0000256" key="1">
    <source>
        <dbReference type="ARBA" id="ARBA00008136"/>
    </source>
</evidence>
<keyword evidence="5" id="KW-0190">Covalent protein-DNA linkage</keyword>
<dbReference type="GO" id="GO:0006508">
    <property type="term" value="P:proteolysis"/>
    <property type="evidence" value="ECO:0007669"/>
    <property type="project" value="UniProtKB-KW"/>
</dbReference>
<reference evidence="10 11" key="1">
    <citation type="submission" date="2016-10" db="EMBL/GenBank/DDBJ databases">
        <authorList>
            <person name="de Groot N.N."/>
        </authorList>
    </citation>
    <scope>NUCLEOTIDE SEQUENCE [LARGE SCALE GENOMIC DNA]</scope>
    <source>
        <strain evidence="10 11">DSM 26656</strain>
    </source>
</reference>
<evidence type="ECO:0000256" key="6">
    <source>
        <dbReference type="ARBA" id="ARBA00023125"/>
    </source>
</evidence>
<keyword evidence="11" id="KW-1185">Reference proteome</keyword>
<dbReference type="Proteomes" id="UP000236743">
    <property type="component" value="Unassembled WGS sequence"/>
</dbReference>
<evidence type="ECO:0000256" key="9">
    <source>
        <dbReference type="SAM" id="MobiDB-lite"/>
    </source>
</evidence>
<dbReference type="PANTHER" id="PTHR13604:SF0">
    <property type="entry name" value="ABASIC SITE PROCESSING PROTEIN HMCES"/>
    <property type="match status" value="1"/>
</dbReference>
<evidence type="ECO:0000256" key="5">
    <source>
        <dbReference type="ARBA" id="ARBA00023124"/>
    </source>
</evidence>
<protein>
    <recommendedName>
        <fullName evidence="8">Abasic site processing protein</fullName>
        <ecNumber evidence="8">3.4.-.-</ecNumber>
    </recommendedName>
</protein>
<dbReference type="AlphaFoldDB" id="A0A1H6BJY9"/>
<dbReference type="PANTHER" id="PTHR13604">
    <property type="entry name" value="DC12-RELATED"/>
    <property type="match status" value="1"/>
</dbReference>
<dbReference type="InterPro" id="IPR003738">
    <property type="entry name" value="SRAP"/>
</dbReference>
<dbReference type="GO" id="GO:0003697">
    <property type="term" value="F:single-stranded DNA binding"/>
    <property type="evidence" value="ECO:0007669"/>
    <property type="project" value="InterPro"/>
</dbReference>
<dbReference type="GO" id="GO:0008233">
    <property type="term" value="F:peptidase activity"/>
    <property type="evidence" value="ECO:0007669"/>
    <property type="project" value="UniProtKB-KW"/>
</dbReference>
<evidence type="ECO:0000256" key="7">
    <source>
        <dbReference type="ARBA" id="ARBA00023239"/>
    </source>
</evidence>
<evidence type="ECO:0000256" key="8">
    <source>
        <dbReference type="RuleBase" id="RU364100"/>
    </source>
</evidence>
<sequence>MCGRFSQAYSWEEIVAFSQPLTVPADRPNLRARYNIAPTTDVDIILNTETGRELRKARWGLIPGWHRGGLKDFKLATFNARVETVETSGTFKQAYARRRCIIPASGFFEWTGEKKDKVPHFFSAADGDLLAFAGLWESWRDPETGENITTCTMIVREANAWTSQYHDRMPCMLLRRDFDAWLDGSGGMELLKQPPRELREWIVSKRVNKTGEGDDDPSTIEPFSDELPL</sequence>
<evidence type="ECO:0000313" key="10">
    <source>
        <dbReference type="EMBL" id="SEG61013.1"/>
    </source>
</evidence>
<comment type="similarity">
    <text evidence="1 8">Belongs to the SOS response-associated peptidase family.</text>
</comment>
<keyword evidence="3" id="KW-0227">DNA damage</keyword>
<dbReference type="OrthoDB" id="9782620at2"/>
<name>A0A1H6BJY9_9HYPH</name>
<evidence type="ECO:0000256" key="2">
    <source>
        <dbReference type="ARBA" id="ARBA00022670"/>
    </source>
</evidence>
<dbReference type="GO" id="GO:0106300">
    <property type="term" value="P:protein-DNA covalent cross-linking repair"/>
    <property type="evidence" value="ECO:0007669"/>
    <property type="project" value="InterPro"/>
</dbReference>
<evidence type="ECO:0000256" key="4">
    <source>
        <dbReference type="ARBA" id="ARBA00022801"/>
    </source>
</evidence>
<proteinExistence type="inferred from homology"/>
<feature type="region of interest" description="Disordered" evidence="9">
    <location>
        <begin position="206"/>
        <end position="229"/>
    </location>
</feature>
<keyword evidence="6" id="KW-0238">DNA-binding</keyword>
<evidence type="ECO:0000313" key="11">
    <source>
        <dbReference type="Proteomes" id="UP000236743"/>
    </source>
</evidence>
<keyword evidence="4 8" id="KW-0378">Hydrolase</keyword>
<dbReference type="Pfam" id="PF02586">
    <property type="entry name" value="SRAP"/>
    <property type="match status" value="1"/>
</dbReference>
<organism evidence="10 11">
    <name type="scientific">Bosea lathyri</name>
    <dbReference type="NCBI Taxonomy" id="1036778"/>
    <lineage>
        <taxon>Bacteria</taxon>
        <taxon>Pseudomonadati</taxon>
        <taxon>Pseudomonadota</taxon>
        <taxon>Alphaproteobacteria</taxon>
        <taxon>Hyphomicrobiales</taxon>
        <taxon>Boseaceae</taxon>
        <taxon>Bosea</taxon>
    </lineage>
</organism>
<evidence type="ECO:0000256" key="3">
    <source>
        <dbReference type="ARBA" id="ARBA00022763"/>
    </source>
</evidence>
<dbReference type="RefSeq" id="WP_103873873.1">
    <property type="nucleotide sequence ID" value="NZ_FNUY01000007.1"/>
</dbReference>
<dbReference type="InterPro" id="IPR036590">
    <property type="entry name" value="SRAP-like"/>
</dbReference>